<evidence type="ECO:0000313" key="1">
    <source>
        <dbReference type="EMBL" id="SFB84301.1"/>
    </source>
</evidence>
<sequence>MVPITLYKGMNFNMTPADIDKIYQYFQGIFGDNHIGEIVVINSSLLSTDSSIVDNKLYITIPGRVTFKQMQQIIANGWSHIKENLSLRLFNMFKDAVIRLSKIDLEIQSGKAQENPGIHTYLQDDPAYIVAVTPAEYYQELIRKGFENNTVLYVDATGIMSNYGLLHLAWFNMGPEAFLAGVKNYFTQEVKSNTNETMQTETNSNNFDTDLVDWSIIMQNKVSEPLFSLYTKQVLREKGLVPVLESHGKTISRNSEYIPDIEIAQNNGSTQFINWNNKKTAELNFEQGSYQLDPEYTVPRKKYINSFFQF</sequence>
<name>A0A1I1EB26_BREAD</name>
<dbReference type="EMBL" id="FOKY01000010">
    <property type="protein sequence ID" value="SFB84301.1"/>
    <property type="molecule type" value="Genomic_DNA"/>
</dbReference>
<keyword evidence="2" id="KW-1185">Reference proteome</keyword>
<dbReference type="Proteomes" id="UP000240042">
    <property type="component" value="Unassembled WGS sequence"/>
</dbReference>
<evidence type="ECO:0000313" key="2">
    <source>
        <dbReference type="Proteomes" id="UP000240042"/>
    </source>
</evidence>
<dbReference type="AlphaFoldDB" id="A0A1I1EB26"/>
<proteinExistence type="predicted"/>
<organism evidence="1 2">
    <name type="scientific">Brevinema andersonii</name>
    <dbReference type="NCBI Taxonomy" id="34097"/>
    <lineage>
        <taxon>Bacteria</taxon>
        <taxon>Pseudomonadati</taxon>
        <taxon>Spirochaetota</taxon>
        <taxon>Spirochaetia</taxon>
        <taxon>Brevinematales</taxon>
        <taxon>Brevinemataceae</taxon>
        <taxon>Brevinema</taxon>
    </lineage>
</organism>
<accession>A0A1I1EB26</accession>
<reference evidence="2" key="1">
    <citation type="submission" date="2016-10" db="EMBL/GenBank/DDBJ databases">
        <authorList>
            <person name="Varghese N."/>
            <person name="Submissions S."/>
        </authorList>
    </citation>
    <scope>NUCLEOTIDE SEQUENCE [LARGE SCALE GENOMIC DNA]</scope>
    <source>
        <strain evidence="2">ATCC 43811</strain>
    </source>
</reference>
<protein>
    <submittedName>
        <fullName evidence="1">Uncharacterized protein</fullName>
    </submittedName>
</protein>
<gene>
    <name evidence="1" type="ORF">SAMN02745150_01038</name>
</gene>